<dbReference type="Proteomes" id="UP000001726">
    <property type="component" value="Chromosome"/>
</dbReference>
<reference evidence="1 2" key="1">
    <citation type="journal article" date="2008" name="Environ. Microbiol.">
        <title>The genome of Erwinia tasmaniensis strain Et1/99, a non-pathogenic bacterium in the genus Erwinia.</title>
        <authorList>
            <person name="Kube M."/>
            <person name="Migdoll A.M."/>
            <person name="Mueller I."/>
            <person name="Kuhl H."/>
            <person name="Beck A."/>
            <person name="Reinhardt R."/>
            <person name="Geider K."/>
        </authorList>
    </citation>
    <scope>NUCLEOTIDE SEQUENCE [LARGE SCALE GENOMIC DNA]</scope>
    <source>
        <strain evidence="2">DSM 17950 / CFBP 7177 / CIP 109463 / NCPPB 4357 / Et1/99</strain>
    </source>
</reference>
<keyword evidence="2" id="KW-1185">Reference proteome</keyword>
<dbReference type="KEGG" id="eta:ETA_28750"/>
<evidence type="ECO:0000313" key="2">
    <source>
        <dbReference type="Proteomes" id="UP000001726"/>
    </source>
</evidence>
<protein>
    <submittedName>
        <fullName evidence="1">Uncharacterized protein</fullName>
    </submittedName>
</protein>
<name>B2VEX4_ERWT9</name>
<organism evidence="1 2">
    <name type="scientific">Erwinia tasmaniensis (strain DSM 17950 / CFBP 7177 / CIP 109463 / NCPPB 4357 / Et1/99)</name>
    <dbReference type="NCBI Taxonomy" id="465817"/>
    <lineage>
        <taxon>Bacteria</taxon>
        <taxon>Pseudomonadati</taxon>
        <taxon>Pseudomonadota</taxon>
        <taxon>Gammaproteobacteria</taxon>
        <taxon>Enterobacterales</taxon>
        <taxon>Erwiniaceae</taxon>
        <taxon>Erwinia</taxon>
    </lineage>
</organism>
<evidence type="ECO:0000313" key="1">
    <source>
        <dbReference type="EMBL" id="CAO97921.1"/>
    </source>
</evidence>
<dbReference type="STRING" id="465817.ETA_28750"/>
<dbReference type="HOGENOM" id="CLU_2989747_0_0_6"/>
<dbReference type="EMBL" id="CU468135">
    <property type="protein sequence ID" value="CAO97921.1"/>
    <property type="molecule type" value="Genomic_DNA"/>
</dbReference>
<dbReference type="AlphaFoldDB" id="B2VEX4"/>
<gene>
    <name evidence="1" type="ordered locus">ETA_28750</name>
</gene>
<proteinExistence type="predicted"/>
<accession>B2VEX4</accession>
<sequence>MCHVAPHKKSSCWWIPQIWAQKFIVVCSLDAGDAPITTNNNVGCNVLSSGIRAYFTL</sequence>